<dbReference type="AlphaFoldDB" id="A0A1N7NX48"/>
<reference evidence="3" key="1">
    <citation type="submission" date="2017-01" db="EMBL/GenBank/DDBJ databases">
        <authorList>
            <person name="Varghese N."/>
            <person name="Submissions S."/>
        </authorList>
    </citation>
    <scope>NUCLEOTIDE SEQUENCE [LARGE SCALE GENOMIC DNA]</scope>
    <source>
        <strain evidence="3">DSM 19945</strain>
    </source>
</reference>
<dbReference type="Pfam" id="PF01177">
    <property type="entry name" value="Asp_Glu_race"/>
    <property type="match status" value="1"/>
</dbReference>
<evidence type="ECO:0000256" key="1">
    <source>
        <dbReference type="ARBA" id="ARBA00038414"/>
    </source>
</evidence>
<organism evidence="2 3">
    <name type="scientific">Rhodobacter aestuarii</name>
    <dbReference type="NCBI Taxonomy" id="453582"/>
    <lineage>
        <taxon>Bacteria</taxon>
        <taxon>Pseudomonadati</taxon>
        <taxon>Pseudomonadota</taxon>
        <taxon>Alphaproteobacteria</taxon>
        <taxon>Rhodobacterales</taxon>
        <taxon>Rhodobacter group</taxon>
        <taxon>Rhodobacter</taxon>
    </lineage>
</organism>
<dbReference type="Proteomes" id="UP000186221">
    <property type="component" value="Unassembled WGS sequence"/>
</dbReference>
<dbReference type="EMBL" id="FTOG01000008">
    <property type="protein sequence ID" value="SIT02890.1"/>
    <property type="molecule type" value="Genomic_DNA"/>
</dbReference>
<keyword evidence="3" id="KW-1185">Reference proteome</keyword>
<name>A0A1N7NX48_9RHOB</name>
<comment type="similarity">
    <text evidence="1">Belongs to the HyuE racemase family.</text>
</comment>
<sequence length="216" mass="21763">MRLLYINPNSTASMTEQVVGVARAALPEAEVMGWTNDNGPPAIQGAADGAAALPGLRALLPKAKDAGVDVIVIACFDDTGLEELRAAAHCPVIGIGQSAYTLGALAFGAFSVVTTLPVSVPVLEENITRLGLEGRCCSVRASGLGVLEVEDGSEPVRARLAAEIEAAVADGAKAVALGCAGMAHLRADLATRTSAALIDGVVASAHLARAITASLA</sequence>
<dbReference type="InterPro" id="IPR015942">
    <property type="entry name" value="Asp/Glu/hydantoin_racemase"/>
</dbReference>
<dbReference type="Gene3D" id="3.40.50.12500">
    <property type="match status" value="1"/>
</dbReference>
<protein>
    <submittedName>
        <fullName evidence="2">Allantoin racemase</fullName>
    </submittedName>
</protein>
<proteinExistence type="inferred from homology"/>
<dbReference type="OrthoDB" id="9791723at2"/>
<dbReference type="PANTHER" id="PTHR28047">
    <property type="entry name" value="PROTEIN DCG1"/>
    <property type="match status" value="1"/>
</dbReference>
<dbReference type="STRING" id="453582.SAMN05421580_108205"/>
<dbReference type="InterPro" id="IPR052186">
    <property type="entry name" value="Hydantoin_racemase-like"/>
</dbReference>
<dbReference type="PANTHER" id="PTHR28047:SF5">
    <property type="entry name" value="PROTEIN DCG1"/>
    <property type="match status" value="1"/>
</dbReference>
<dbReference type="GO" id="GO:0047661">
    <property type="term" value="F:amino-acid racemase activity"/>
    <property type="evidence" value="ECO:0007669"/>
    <property type="project" value="InterPro"/>
</dbReference>
<evidence type="ECO:0000313" key="3">
    <source>
        <dbReference type="Proteomes" id="UP000186221"/>
    </source>
</evidence>
<dbReference type="InterPro" id="IPR053714">
    <property type="entry name" value="Iso_Racemase_Enz_sf"/>
</dbReference>
<evidence type="ECO:0000313" key="2">
    <source>
        <dbReference type="EMBL" id="SIT02890.1"/>
    </source>
</evidence>
<dbReference type="RefSeq" id="WP_076485484.1">
    <property type="nucleotide sequence ID" value="NZ_FTOG01000008.1"/>
</dbReference>
<gene>
    <name evidence="2" type="ORF">SAMN05421580_108205</name>
</gene>
<accession>A0A1N7NX48</accession>